<sequence>MPKPVVGHIPGKSRLITFVAIALVTGFLTLAGMSYADALNAPGYASFADKTSEWLRDHGAGPLVDSVESWYYTRHVPSTTAADVKQFAHGAPASNAHLQLPTLPIPVGSTVAPRWLPGRPAAGGKPALYTSSFEPDRAHPSVIAGVAVIDSAAVKLHLMPGTAQPNSAQNHSAAQVPAVDVPNLAAVFNSGFRFGDIAGGIYAFGHELKPLHAGSATAVIDDRGRLTIGEWGREVKASSHMVAARQNLALLVDDGRSQPQIRGLGYWGGTGLENQYTWRSGLGVDRNGNLIYVDGNQLNLSALASALVDAGAVRAMQLDIHPGMATFVSYSVDHARHATPSKLLTWQPGPLNRYLTPDRRDFFYVTT</sequence>
<gene>
    <name evidence="2" type="ORF">HH308_23890</name>
</gene>
<keyword evidence="2" id="KW-0378">Hydrolase</keyword>
<dbReference type="InterPro" id="IPR018711">
    <property type="entry name" value="NAGPA"/>
</dbReference>
<dbReference type="EMBL" id="JABBNB010000033">
    <property type="protein sequence ID" value="NMO04265.1"/>
    <property type="molecule type" value="Genomic_DNA"/>
</dbReference>
<dbReference type="Proteomes" id="UP000550729">
    <property type="component" value="Unassembled WGS sequence"/>
</dbReference>
<keyword evidence="3" id="KW-1185">Reference proteome</keyword>
<dbReference type="Pfam" id="PF09992">
    <property type="entry name" value="NAGPA"/>
    <property type="match status" value="1"/>
</dbReference>
<proteinExistence type="predicted"/>
<comment type="caution">
    <text evidence="2">The sequence shown here is derived from an EMBL/GenBank/DDBJ whole genome shotgun (WGS) entry which is preliminary data.</text>
</comment>
<name>A0A848L5G6_9ACTN</name>
<accession>A0A848L5G6</accession>
<evidence type="ECO:0000259" key="1">
    <source>
        <dbReference type="Pfam" id="PF09992"/>
    </source>
</evidence>
<dbReference type="GO" id="GO:0016798">
    <property type="term" value="F:hydrolase activity, acting on glycosyl bonds"/>
    <property type="evidence" value="ECO:0007669"/>
    <property type="project" value="UniProtKB-KW"/>
</dbReference>
<dbReference type="AlphaFoldDB" id="A0A848L5G6"/>
<protein>
    <submittedName>
        <fullName evidence="2">Phosphodiester glycosidase family protein</fullName>
    </submittedName>
</protein>
<reference evidence="2 3" key="1">
    <citation type="submission" date="2020-04" db="EMBL/GenBank/DDBJ databases">
        <title>Gordonia sp. nov. TBRC 11910.</title>
        <authorList>
            <person name="Suriyachadkun C."/>
        </authorList>
    </citation>
    <scope>NUCLEOTIDE SEQUENCE [LARGE SCALE GENOMIC DNA]</scope>
    <source>
        <strain evidence="2 3">TBRC 11910</strain>
    </source>
</reference>
<keyword evidence="2" id="KW-0326">Glycosidase</keyword>
<evidence type="ECO:0000313" key="2">
    <source>
        <dbReference type="EMBL" id="NMO04265.1"/>
    </source>
</evidence>
<evidence type="ECO:0000313" key="3">
    <source>
        <dbReference type="Proteomes" id="UP000550729"/>
    </source>
</evidence>
<organism evidence="2 3">
    <name type="scientific">Gordonia asplenii</name>
    <dbReference type="NCBI Taxonomy" id="2725283"/>
    <lineage>
        <taxon>Bacteria</taxon>
        <taxon>Bacillati</taxon>
        <taxon>Actinomycetota</taxon>
        <taxon>Actinomycetes</taxon>
        <taxon>Mycobacteriales</taxon>
        <taxon>Gordoniaceae</taxon>
        <taxon>Gordonia</taxon>
    </lineage>
</organism>
<feature type="domain" description="Phosphodiester glycosidase" evidence="1">
    <location>
        <begin position="200"/>
        <end position="319"/>
    </location>
</feature>
<dbReference type="RefSeq" id="WP_170196772.1">
    <property type="nucleotide sequence ID" value="NZ_JABBNB010000033.1"/>
</dbReference>